<keyword evidence="1" id="KW-0812">Transmembrane</keyword>
<dbReference type="OrthoDB" id="6712824at2"/>
<reference evidence="3" key="1">
    <citation type="submission" date="2017-06" db="EMBL/GenBank/DDBJ databases">
        <authorList>
            <person name="Varghese N."/>
            <person name="Submissions S."/>
        </authorList>
    </citation>
    <scope>NUCLEOTIDE SEQUENCE [LARGE SCALE GENOMIC DNA]</scope>
    <source>
        <strain evidence="3">ANC 5114</strain>
    </source>
</reference>
<evidence type="ECO:0000313" key="3">
    <source>
        <dbReference type="Proteomes" id="UP000243463"/>
    </source>
</evidence>
<sequence length="113" mass="13201">MIKKTYFVIGLLFLLITVGIYLLITKPSEEEKTYHRAALCYIIQHHDISADNEQSFGRVKNIIDYSVPDYAYHKPKVYPDFVHEVIQDYLALSNEQKTIAKSDYIKCDDLLKK</sequence>
<gene>
    <name evidence="2" type="ORF">SAMN05444584_1559</name>
</gene>
<evidence type="ECO:0000313" key="2">
    <source>
        <dbReference type="EMBL" id="SNQ29600.1"/>
    </source>
</evidence>
<feature type="transmembrane region" description="Helical" evidence="1">
    <location>
        <begin position="6"/>
        <end position="24"/>
    </location>
</feature>
<keyword evidence="1" id="KW-0472">Membrane</keyword>
<protein>
    <submittedName>
        <fullName evidence="2">Uncharacterized protein</fullName>
    </submittedName>
</protein>
<organism evidence="2 3">
    <name type="scientific">Acinetobacter apis</name>
    <dbReference type="NCBI Taxonomy" id="1229165"/>
    <lineage>
        <taxon>Bacteria</taxon>
        <taxon>Pseudomonadati</taxon>
        <taxon>Pseudomonadota</taxon>
        <taxon>Gammaproteobacteria</taxon>
        <taxon>Moraxellales</taxon>
        <taxon>Moraxellaceae</taxon>
        <taxon>Acinetobacter</taxon>
    </lineage>
</organism>
<dbReference type="RefSeq" id="WP_088823643.1">
    <property type="nucleotide sequence ID" value="NZ_FZLN01000002.1"/>
</dbReference>
<name>A0A217EHD9_9GAMM</name>
<keyword evidence="1" id="KW-1133">Transmembrane helix</keyword>
<keyword evidence="3" id="KW-1185">Reference proteome</keyword>
<dbReference type="Proteomes" id="UP000243463">
    <property type="component" value="Unassembled WGS sequence"/>
</dbReference>
<dbReference type="EMBL" id="FZLN01000002">
    <property type="protein sequence ID" value="SNQ29600.1"/>
    <property type="molecule type" value="Genomic_DNA"/>
</dbReference>
<evidence type="ECO:0000256" key="1">
    <source>
        <dbReference type="SAM" id="Phobius"/>
    </source>
</evidence>
<dbReference type="AlphaFoldDB" id="A0A217EHD9"/>
<accession>A0A217EHD9</accession>
<proteinExistence type="predicted"/>